<dbReference type="OrthoDB" id="2129491at2759"/>
<keyword evidence="4" id="KW-1185">Reference proteome</keyword>
<dbReference type="InterPro" id="IPR000683">
    <property type="entry name" value="Gfo/Idh/MocA-like_OxRdtase_N"/>
</dbReference>
<sequence length="546" mass="60099">MPSRPPPSADPPRLLVIGAGSRGQAYAHGVHTATNGTIAAVAEPHAFKRAQFGRNYVWGPRGDKAPAEGESFTSWTEFITYEKERRRRAAVPGAKGVPRGVDGVFVCVLDEMHREVVVALAALGGLHIMCEKPLATTLSDCVEMYRALRDNTGAGGEPCVFSIGHVLRYSPHNVELRRLLLEEKVIGDVLSVVHTEPVGWWHFTHSYVRGNWRREDTTAPSLLTKSCHDVDVLLWFLCSPARYEDGGQKAVPHLPSTVSSSGRLQYFKKSRKPVGAGTVTNCLQCPVEETCKYSAKRIYTGDKPFMGLGAGTVGWPVSIVVPEIEDLGAGEEGRRALMAKLAEDYGPEMPDSEIAKRNWFGRCVYESDNDVADEQVVTITWDDDVLPSSSEGGDGAGPLSDSLGGRGAKQATFHMVAQTKRQCERFTRIYGVNGEIYADSYTITVEDFNTGKTTTHTPRMESMGHGGGDLGLARQFVEAIDVVKNKRDEGWTSDRAQKEIIRCTLDEVIRSHAMVFCAEEAKRGKKVVDWAEWWAREVEGKLDAKQ</sequence>
<evidence type="ECO:0000256" key="1">
    <source>
        <dbReference type="SAM" id="MobiDB-lite"/>
    </source>
</evidence>
<evidence type="ECO:0000313" key="4">
    <source>
        <dbReference type="Proteomes" id="UP000803844"/>
    </source>
</evidence>
<accession>A0A9P5CP73</accession>
<dbReference type="RefSeq" id="XP_040775832.1">
    <property type="nucleotide sequence ID" value="XM_040917311.1"/>
</dbReference>
<dbReference type="Proteomes" id="UP000803844">
    <property type="component" value="Unassembled WGS sequence"/>
</dbReference>
<protein>
    <submittedName>
        <fullName evidence="3">NAD(P)-binding protein</fullName>
    </submittedName>
</protein>
<proteinExistence type="predicted"/>
<feature type="domain" description="Gfo/Idh/MocA-like oxidoreductase N-terminal" evidence="2">
    <location>
        <begin position="13"/>
        <end position="151"/>
    </location>
</feature>
<dbReference type="InterPro" id="IPR051450">
    <property type="entry name" value="Gfo/Idh/MocA_Oxidoreductases"/>
</dbReference>
<dbReference type="SUPFAM" id="SSF51735">
    <property type="entry name" value="NAD(P)-binding Rossmann-fold domains"/>
    <property type="match status" value="1"/>
</dbReference>
<dbReference type="Pfam" id="PF01408">
    <property type="entry name" value="GFO_IDH_MocA"/>
    <property type="match status" value="1"/>
</dbReference>
<organism evidence="3 4">
    <name type="scientific">Cryphonectria parasitica (strain ATCC 38755 / EP155)</name>
    <dbReference type="NCBI Taxonomy" id="660469"/>
    <lineage>
        <taxon>Eukaryota</taxon>
        <taxon>Fungi</taxon>
        <taxon>Dikarya</taxon>
        <taxon>Ascomycota</taxon>
        <taxon>Pezizomycotina</taxon>
        <taxon>Sordariomycetes</taxon>
        <taxon>Sordariomycetidae</taxon>
        <taxon>Diaporthales</taxon>
        <taxon>Cryphonectriaceae</taxon>
        <taxon>Cryphonectria-Endothia species complex</taxon>
        <taxon>Cryphonectria</taxon>
    </lineage>
</organism>
<feature type="region of interest" description="Disordered" evidence="1">
    <location>
        <begin position="384"/>
        <end position="404"/>
    </location>
</feature>
<name>A0A9P5CP73_CRYP1</name>
<dbReference type="EMBL" id="MU032348">
    <property type="protein sequence ID" value="KAF3764871.1"/>
    <property type="molecule type" value="Genomic_DNA"/>
</dbReference>
<evidence type="ECO:0000313" key="3">
    <source>
        <dbReference type="EMBL" id="KAF3764871.1"/>
    </source>
</evidence>
<dbReference type="InterPro" id="IPR036291">
    <property type="entry name" value="NAD(P)-bd_dom_sf"/>
</dbReference>
<comment type="caution">
    <text evidence="3">The sequence shown here is derived from an EMBL/GenBank/DDBJ whole genome shotgun (WGS) entry which is preliminary data.</text>
</comment>
<dbReference type="AlphaFoldDB" id="A0A9P5CP73"/>
<dbReference type="GO" id="GO:0000166">
    <property type="term" value="F:nucleotide binding"/>
    <property type="evidence" value="ECO:0007669"/>
    <property type="project" value="InterPro"/>
</dbReference>
<dbReference type="Gene3D" id="3.30.360.10">
    <property type="entry name" value="Dihydrodipicolinate Reductase, domain 2"/>
    <property type="match status" value="2"/>
</dbReference>
<dbReference type="SUPFAM" id="SSF55347">
    <property type="entry name" value="Glyceraldehyde-3-phosphate dehydrogenase-like, C-terminal domain"/>
    <property type="match status" value="1"/>
</dbReference>
<evidence type="ECO:0000259" key="2">
    <source>
        <dbReference type="Pfam" id="PF01408"/>
    </source>
</evidence>
<dbReference type="Gene3D" id="3.40.50.720">
    <property type="entry name" value="NAD(P)-binding Rossmann-like Domain"/>
    <property type="match status" value="1"/>
</dbReference>
<dbReference type="PANTHER" id="PTHR43377">
    <property type="entry name" value="BILIVERDIN REDUCTASE A"/>
    <property type="match status" value="1"/>
</dbReference>
<gene>
    <name evidence="3" type="ORF">M406DRAFT_259629</name>
</gene>
<dbReference type="PANTHER" id="PTHR43377:SF12">
    <property type="entry name" value="BINDING ROSSMANN FOLD OXIDOREDUCTASE, PUTATIVE (AFU_ORTHOLOGUE AFUA_3G11840)-RELATED"/>
    <property type="match status" value="1"/>
</dbReference>
<dbReference type="GeneID" id="63834440"/>
<reference evidence="3" key="1">
    <citation type="journal article" date="2020" name="Phytopathology">
        <title>Genome sequence of the chestnut blight fungus Cryphonectria parasitica EP155: A fundamental resource for an archetypical invasive plant pathogen.</title>
        <authorList>
            <person name="Crouch J.A."/>
            <person name="Dawe A."/>
            <person name="Aerts A."/>
            <person name="Barry K."/>
            <person name="Churchill A.C.L."/>
            <person name="Grimwood J."/>
            <person name="Hillman B."/>
            <person name="Milgroom M.G."/>
            <person name="Pangilinan J."/>
            <person name="Smith M."/>
            <person name="Salamov A."/>
            <person name="Schmutz J."/>
            <person name="Yadav J."/>
            <person name="Grigoriev I.V."/>
            <person name="Nuss D."/>
        </authorList>
    </citation>
    <scope>NUCLEOTIDE SEQUENCE</scope>
    <source>
        <strain evidence="3">EP155</strain>
    </source>
</reference>